<evidence type="ECO:0000256" key="1">
    <source>
        <dbReference type="ARBA" id="ARBA00022679"/>
    </source>
</evidence>
<dbReference type="AlphaFoldDB" id="A0A7J9EVN7"/>
<organism evidence="5 6">
    <name type="scientific">Gossypium trilobum</name>
    <dbReference type="NCBI Taxonomy" id="34281"/>
    <lineage>
        <taxon>Eukaryota</taxon>
        <taxon>Viridiplantae</taxon>
        <taxon>Streptophyta</taxon>
        <taxon>Embryophyta</taxon>
        <taxon>Tracheophyta</taxon>
        <taxon>Spermatophyta</taxon>
        <taxon>Magnoliopsida</taxon>
        <taxon>eudicotyledons</taxon>
        <taxon>Gunneridae</taxon>
        <taxon>Pentapetalae</taxon>
        <taxon>rosids</taxon>
        <taxon>malvids</taxon>
        <taxon>Malvales</taxon>
        <taxon>Malvaceae</taxon>
        <taxon>Malvoideae</taxon>
        <taxon>Gossypium</taxon>
    </lineage>
</organism>
<feature type="signal peptide" evidence="4">
    <location>
        <begin position="1"/>
        <end position="28"/>
    </location>
</feature>
<feature type="compositionally biased region" description="Polar residues" evidence="2">
    <location>
        <begin position="33"/>
        <end position="43"/>
    </location>
</feature>
<dbReference type="PANTHER" id="PTHR31896:SF12">
    <property type="entry name" value="HXXXD-TYPE ACYL-TRANSFERASE FAMILY PROTEIN"/>
    <property type="match status" value="1"/>
</dbReference>
<keyword evidence="3" id="KW-1133">Transmembrane helix</keyword>
<feature type="compositionally biased region" description="Polar residues" evidence="2">
    <location>
        <begin position="61"/>
        <end position="84"/>
    </location>
</feature>
<dbReference type="GO" id="GO:0016740">
    <property type="term" value="F:transferase activity"/>
    <property type="evidence" value="ECO:0007669"/>
    <property type="project" value="UniProtKB-KW"/>
</dbReference>
<name>A0A7J9EVN7_9ROSI</name>
<keyword evidence="3" id="KW-0472">Membrane</keyword>
<sequence>MMEIFKTPNPRLLLCLVVLCFTIPIALTKAEATTTSLPENEGNNAEPVGNNAPFAKPVGNNGKQSQLGYQQQKDPNYPQQGINQPLSSGLNQPYSATNQPYSAGFNQPFSSISQPFGSTNQRGSMENVAFENGVKKEKTGIPSVALVCLFTLMACFGIMNFPVDAYLIYIQNVSSLLVSLVSVGFRGKSRLEPALPLDYFGNSIQTVRAVTTASELLDHNLGWAAWKLHQAVVNHTDKQVRGFVNGWLDSPFIYKIAQLFDPQSVMFGSSPRFNMYENEFGLGKALMLRSGYAHKFDGKVSSYPGREGGGSVDLEICLPPSSMKALELDEEFMSVVSSGGIDI</sequence>
<dbReference type="Proteomes" id="UP000593568">
    <property type="component" value="Unassembled WGS sequence"/>
</dbReference>
<comment type="caution">
    <text evidence="5">The sequence shown here is derived from an EMBL/GenBank/DDBJ whole genome shotgun (WGS) entry which is preliminary data.</text>
</comment>
<keyword evidence="1" id="KW-0808">Transferase</keyword>
<evidence type="ECO:0000256" key="3">
    <source>
        <dbReference type="SAM" id="Phobius"/>
    </source>
</evidence>
<keyword evidence="3" id="KW-0812">Transmembrane</keyword>
<keyword evidence="4" id="KW-0732">Signal</keyword>
<evidence type="ECO:0000256" key="4">
    <source>
        <dbReference type="SAM" id="SignalP"/>
    </source>
</evidence>
<evidence type="ECO:0000256" key="2">
    <source>
        <dbReference type="SAM" id="MobiDB-lite"/>
    </source>
</evidence>
<proteinExistence type="predicted"/>
<protein>
    <submittedName>
        <fullName evidence="5">Uncharacterized protein</fullName>
    </submittedName>
</protein>
<evidence type="ECO:0000313" key="5">
    <source>
        <dbReference type="EMBL" id="MBA0777113.1"/>
    </source>
</evidence>
<feature type="region of interest" description="Disordered" evidence="2">
    <location>
        <begin position="33"/>
        <end position="84"/>
    </location>
</feature>
<feature type="transmembrane region" description="Helical" evidence="3">
    <location>
        <begin position="140"/>
        <end position="159"/>
    </location>
</feature>
<reference evidence="5 6" key="1">
    <citation type="journal article" date="2019" name="Genome Biol. Evol.">
        <title>Insights into the evolution of the New World diploid cottons (Gossypium, subgenus Houzingenia) based on genome sequencing.</title>
        <authorList>
            <person name="Grover C.E."/>
            <person name="Arick M.A. 2nd"/>
            <person name="Thrash A."/>
            <person name="Conover J.L."/>
            <person name="Sanders W.S."/>
            <person name="Peterson D.G."/>
            <person name="Frelichowski J.E."/>
            <person name="Scheffler J.A."/>
            <person name="Scheffler B.E."/>
            <person name="Wendel J.F."/>
        </authorList>
    </citation>
    <scope>NUCLEOTIDE SEQUENCE [LARGE SCALE GENOMIC DNA]</scope>
    <source>
        <strain evidence="5">8</strain>
        <tissue evidence="5">Leaf</tissue>
    </source>
</reference>
<dbReference type="InterPro" id="IPR023213">
    <property type="entry name" value="CAT-like_dom_sf"/>
</dbReference>
<keyword evidence="6" id="KW-1185">Reference proteome</keyword>
<dbReference type="Gene3D" id="3.30.559.10">
    <property type="entry name" value="Chloramphenicol acetyltransferase-like domain"/>
    <property type="match status" value="1"/>
</dbReference>
<dbReference type="PANTHER" id="PTHR31896">
    <property type="entry name" value="FAMILY REGULATORY PROTEIN, PUTATIVE (AFU_ORTHOLOGUE AFUA_3G14730)-RELATED"/>
    <property type="match status" value="1"/>
</dbReference>
<gene>
    <name evidence="5" type="ORF">Gotri_005168</name>
</gene>
<feature type="chain" id="PRO_5029836604" evidence="4">
    <location>
        <begin position="29"/>
        <end position="343"/>
    </location>
</feature>
<dbReference type="EMBL" id="JABEZW010000010">
    <property type="protein sequence ID" value="MBA0777113.1"/>
    <property type="molecule type" value="Genomic_DNA"/>
</dbReference>
<accession>A0A7J9EVN7</accession>
<dbReference type="InterPro" id="IPR051283">
    <property type="entry name" value="Sec_Metabolite_Acyltrans"/>
</dbReference>
<dbReference type="Pfam" id="PF02458">
    <property type="entry name" value="Transferase"/>
    <property type="match status" value="1"/>
</dbReference>
<evidence type="ECO:0000313" key="6">
    <source>
        <dbReference type="Proteomes" id="UP000593568"/>
    </source>
</evidence>